<keyword evidence="2" id="KW-0560">Oxidoreductase</keyword>
<dbReference type="PIRSF" id="PIRSF000103">
    <property type="entry name" value="HIBADH"/>
    <property type="match status" value="1"/>
</dbReference>
<dbReference type="GO" id="GO:0016491">
    <property type="term" value="F:oxidoreductase activity"/>
    <property type="evidence" value="ECO:0007669"/>
    <property type="project" value="UniProtKB-KW"/>
</dbReference>
<dbReference type="AlphaFoldDB" id="A0A1X0XRT3"/>
<evidence type="ECO:0000256" key="1">
    <source>
        <dbReference type="ARBA" id="ARBA00009080"/>
    </source>
</evidence>
<dbReference type="InterPro" id="IPR006115">
    <property type="entry name" value="6PGDH_NADP-bd"/>
</dbReference>
<dbReference type="SUPFAM" id="SSF51735">
    <property type="entry name" value="NAD(P)-binding Rossmann-fold domains"/>
    <property type="match status" value="1"/>
</dbReference>
<dbReference type="EMBL" id="MZZM01000030">
    <property type="protein sequence ID" value="ORJ55579.1"/>
    <property type="molecule type" value="Genomic_DNA"/>
</dbReference>
<comment type="similarity">
    <text evidence="1">Belongs to the HIBADH-related family.</text>
</comment>
<dbReference type="STRING" id="1784.VC42_27360"/>
<dbReference type="PANTHER" id="PTHR43060">
    <property type="entry name" value="3-HYDROXYISOBUTYRATE DEHYDROGENASE-LIKE 1, MITOCHONDRIAL-RELATED"/>
    <property type="match status" value="1"/>
</dbReference>
<reference evidence="6 7" key="1">
    <citation type="submission" date="2017-03" db="EMBL/GenBank/DDBJ databases">
        <title>Genomic insights into Mycobacterium simiae human colonization.</title>
        <authorList>
            <person name="Steffani J.L."/>
            <person name="Brunck M.E."/>
            <person name="Cruz E."/>
            <person name="Montiel R."/>
            <person name="Barona F."/>
        </authorList>
    </citation>
    <scope>NUCLEOTIDE SEQUENCE [LARGE SCALE GENOMIC DNA]</scope>
    <source>
        <strain evidence="6 7">MsiGto</strain>
    </source>
</reference>
<accession>A0A1X0XRT3</accession>
<dbReference type="SUPFAM" id="SSF48179">
    <property type="entry name" value="6-phosphogluconate dehydrogenase C-terminal domain-like"/>
    <property type="match status" value="1"/>
</dbReference>
<gene>
    <name evidence="6" type="ORF">B5M45_24795</name>
</gene>
<evidence type="ECO:0000259" key="5">
    <source>
        <dbReference type="Pfam" id="PF14833"/>
    </source>
</evidence>
<dbReference type="InterPro" id="IPR029154">
    <property type="entry name" value="HIBADH-like_NADP-bd"/>
</dbReference>
<dbReference type="Pfam" id="PF14833">
    <property type="entry name" value="NAD_binding_11"/>
    <property type="match status" value="1"/>
</dbReference>
<protein>
    <recommendedName>
        <fullName evidence="8">NAD(P)-dependent oxidoreductase</fullName>
    </recommendedName>
</protein>
<evidence type="ECO:0000259" key="4">
    <source>
        <dbReference type="Pfam" id="PF03446"/>
    </source>
</evidence>
<evidence type="ECO:0000256" key="3">
    <source>
        <dbReference type="ARBA" id="ARBA00023027"/>
    </source>
</evidence>
<evidence type="ECO:0000313" key="7">
    <source>
        <dbReference type="Proteomes" id="UP000193040"/>
    </source>
</evidence>
<evidence type="ECO:0000256" key="2">
    <source>
        <dbReference type="ARBA" id="ARBA00023002"/>
    </source>
</evidence>
<evidence type="ECO:0008006" key="8">
    <source>
        <dbReference type="Google" id="ProtNLM"/>
    </source>
</evidence>
<feature type="domain" description="3-hydroxyisobutyrate dehydrogenase-like NAD-binding" evidence="5">
    <location>
        <begin position="184"/>
        <end position="304"/>
    </location>
</feature>
<dbReference type="Gene3D" id="3.40.50.720">
    <property type="entry name" value="NAD(P)-binding Rossmann-like Domain"/>
    <property type="match status" value="1"/>
</dbReference>
<dbReference type="InterPro" id="IPR036291">
    <property type="entry name" value="NAD(P)-bd_dom_sf"/>
</dbReference>
<dbReference type="Gene3D" id="1.10.1040.10">
    <property type="entry name" value="N-(1-d-carboxylethyl)-l-norvaline Dehydrogenase, domain 2"/>
    <property type="match status" value="1"/>
</dbReference>
<dbReference type="Proteomes" id="UP000193040">
    <property type="component" value="Unassembled WGS sequence"/>
</dbReference>
<dbReference type="InterPro" id="IPR008927">
    <property type="entry name" value="6-PGluconate_DH-like_C_sf"/>
</dbReference>
<organism evidence="6 7">
    <name type="scientific">Mycobacterium simiae</name>
    <name type="common">Mycobacterium habana</name>
    <dbReference type="NCBI Taxonomy" id="1784"/>
    <lineage>
        <taxon>Bacteria</taxon>
        <taxon>Bacillati</taxon>
        <taxon>Actinomycetota</taxon>
        <taxon>Actinomycetes</taxon>
        <taxon>Mycobacteriales</taxon>
        <taxon>Mycobacteriaceae</taxon>
        <taxon>Mycobacterium</taxon>
        <taxon>Mycobacterium simiae complex</taxon>
    </lineage>
</organism>
<feature type="domain" description="6-phosphogluconate dehydrogenase NADP-binding" evidence="4">
    <location>
        <begin position="27"/>
        <end position="181"/>
    </location>
</feature>
<dbReference type="Pfam" id="PF03446">
    <property type="entry name" value="NAD_binding_2"/>
    <property type="match status" value="1"/>
</dbReference>
<dbReference type="GO" id="GO:0050661">
    <property type="term" value="F:NADP binding"/>
    <property type="evidence" value="ECO:0007669"/>
    <property type="project" value="InterPro"/>
</dbReference>
<evidence type="ECO:0000313" key="6">
    <source>
        <dbReference type="EMBL" id="ORJ55579.1"/>
    </source>
</evidence>
<dbReference type="InterPro" id="IPR015815">
    <property type="entry name" value="HIBADH-related"/>
</dbReference>
<keyword evidence="3" id="KW-0520">NAD</keyword>
<comment type="caution">
    <text evidence="6">The sequence shown here is derived from an EMBL/GenBank/DDBJ whole genome shotgun (WGS) entry which is preliminary data.</text>
</comment>
<dbReference type="PANTHER" id="PTHR43060:SF15">
    <property type="entry name" value="3-HYDROXYISOBUTYRATE DEHYDROGENASE-LIKE 1, MITOCHONDRIAL-RELATED"/>
    <property type="match status" value="1"/>
</dbReference>
<dbReference type="RefSeq" id="WP_061559543.1">
    <property type="nucleotide sequence ID" value="NZ_MZZM01000030.1"/>
</dbReference>
<proteinExistence type="inferred from homology"/>
<dbReference type="InterPro" id="IPR013328">
    <property type="entry name" value="6PGD_dom2"/>
</dbReference>
<keyword evidence="7" id="KW-1185">Reference proteome</keyword>
<name>A0A1X0XRT3_MYCSI</name>
<sequence length="312" mass="32209">MRSVAADFTIMWAITVTGNHSPALRTAVIGLGMQGVLIAQRLSRAGHLSVGIDNDSGGTALAAGYGIPVVTSLADARDTGPIAISALASVEALNTLCAQLVNGNSAIRYLVETSAVPVAAKGRARAFLDAVGITMLDCTIIETNARPGQREVVVCTSGPEFAVETVGPVLDAFSERVEYLGEFGTATALRLVGNLMVALNNAVVAEALTLARRLDIDPELVVGLLARTAAGSGQLETRGPMMAAANYNPPSASLGMFLNEVDLITDLADAAASPTPLLNSAAVLYRAAGSVLDQDLDGSAIHELYAKLPPMR</sequence>
<dbReference type="GO" id="GO:0051287">
    <property type="term" value="F:NAD binding"/>
    <property type="evidence" value="ECO:0007669"/>
    <property type="project" value="InterPro"/>
</dbReference>